<dbReference type="PANTHER" id="PTHR21581:SF33">
    <property type="entry name" value="D-ALANYL-D-ALANINE CARBOXYPEPTIDASE DACB"/>
    <property type="match status" value="1"/>
</dbReference>
<protein>
    <submittedName>
        <fullName evidence="4">D-alanyl-D-alanine carboxypeptidase</fullName>
    </submittedName>
</protein>
<dbReference type="AlphaFoldDB" id="A0A3S2YS84"/>
<keyword evidence="4" id="KW-0645">Protease</keyword>
<dbReference type="EMBL" id="RZYA01000021">
    <property type="protein sequence ID" value="RVU18291.1"/>
    <property type="molecule type" value="Genomic_DNA"/>
</dbReference>
<evidence type="ECO:0000259" key="3">
    <source>
        <dbReference type="Pfam" id="PF00768"/>
    </source>
</evidence>
<dbReference type="RefSeq" id="WP_127831966.1">
    <property type="nucleotide sequence ID" value="NZ_RZYA01000021.1"/>
</dbReference>
<dbReference type="GO" id="GO:0009002">
    <property type="term" value="F:serine-type D-Ala-D-Ala carboxypeptidase activity"/>
    <property type="evidence" value="ECO:0007669"/>
    <property type="project" value="InterPro"/>
</dbReference>
<dbReference type="Proteomes" id="UP000283128">
    <property type="component" value="Unassembled WGS sequence"/>
</dbReference>
<dbReference type="InterPro" id="IPR001967">
    <property type="entry name" value="Peptidase_S11_N"/>
</dbReference>
<evidence type="ECO:0000313" key="4">
    <source>
        <dbReference type="EMBL" id="RVU18291.1"/>
    </source>
</evidence>
<name>A0A3S2YS84_9ACTN</name>
<proteinExistence type="predicted"/>
<accession>A0A3S2YS84</accession>
<dbReference type="InterPro" id="IPR006311">
    <property type="entry name" value="TAT_signal"/>
</dbReference>
<keyword evidence="2" id="KW-1133">Transmembrane helix</keyword>
<dbReference type="PROSITE" id="PS51318">
    <property type="entry name" value="TAT"/>
    <property type="match status" value="1"/>
</dbReference>
<evidence type="ECO:0000256" key="2">
    <source>
        <dbReference type="SAM" id="Phobius"/>
    </source>
</evidence>
<reference evidence="4 5" key="1">
    <citation type="submission" date="2019-01" db="EMBL/GenBank/DDBJ databases">
        <title>Genome sequences of Streptomyces and Rhizobium isolates collected from root and soil.</title>
        <authorList>
            <person name="Chhettri S."/>
            <person name="Sevigny J.L."/>
            <person name="Sen A."/>
            <person name="Ennis N."/>
            <person name="Tisa L."/>
        </authorList>
    </citation>
    <scope>NUCLEOTIDE SEQUENCE [LARGE SCALE GENOMIC DNA]</scope>
    <source>
        <strain evidence="4 5">San01</strain>
    </source>
</reference>
<feature type="transmembrane region" description="Helical" evidence="2">
    <location>
        <begin position="359"/>
        <end position="378"/>
    </location>
</feature>
<feature type="compositionally biased region" description="Low complexity" evidence="1">
    <location>
        <begin position="330"/>
        <end position="352"/>
    </location>
</feature>
<keyword evidence="2" id="KW-0812">Transmembrane</keyword>
<dbReference type="OrthoDB" id="3663940at2"/>
<dbReference type="InterPro" id="IPR012338">
    <property type="entry name" value="Beta-lactam/transpept-like"/>
</dbReference>
<organism evidence="4 5">
    <name type="scientific">Streptomyces antnestii</name>
    <dbReference type="NCBI Taxonomy" id="2494256"/>
    <lineage>
        <taxon>Bacteria</taxon>
        <taxon>Bacillati</taxon>
        <taxon>Actinomycetota</taxon>
        <taxon>Actinomycetes</taxon>
        <taxon>Kitasatosporales</taxon>
        <taxon>Streptomycetaceae</taxon>
        <taxon>Streptomyces</taxon>
    </lineage>
</organism>
<keyword evidence="4" id="KW-0121">Carboxypeptidase</keyword>
<evidence type="ECO:0000256" key="1">
    <source>
        <dbReference type="SAM" id="MobiDB-lite"/>
    </source>
</evidence>
<keyword evidence="2" id="KW-0472">Membrane</keyword>
<evidence type="ECO:0000313" key="5">
    <source>
        <dbReference type="Proteomes" id="UP000283128"/>
    </source>
</evidence>
<dbReference type="PANTHER" id="PTHR21581">
    <property type="entry name" value="D-ALANYL-D-ALANINE CARBOXYPEPTIDASE"/>
    <property type="match status" value="1"/>
</dbReference>
<dbReference type="SUPFAM" id="SSF56601">
    <property type="entry name" value="beta-lactamase/transpeptidase-like"/>
    <property type="match status" value="1"/>
</dbReference>
<sequence length="392" mass="40267">MPGTSSSHHVSRRAALAIGLGAAASVTLPGPRAEAASPGAVGGARLGRPGVQVAPGAPRLPKLAAQSWLVADRDTGDVLASYEAHRALPPASTLKMLFADTVLPKFGRTQLHKVTAADLAGIPYGSSLVGVQAGTTYTVEQLWQGVFLRSGNDAVHVLASMNGGVAETVRQMQARAADLQANDTHVVSPDGFDHRGQVSSAYDLTLFARAGLRNDDFRGYCATKTADFPAGGKKTFQIQNTDRLLTGQGVQPYEGLIGVKNGYTSHAGNTFTGAATRGGRTLLVTVMHPRAGYEAVYEETAALLDWGFAAAGKADPVGTLVAPLSEQPESARAADSGAGAAGAGPEAAGAPAVSRTDDWAFGGSAAVAVLAGGGLLALRRRARPSGRRRRQA</sequence>
<comment type="caution">
    <text evidence="4">The sequence shown here is derived from an EMBL/GenBank/DDBJ whole genome shotgun (WGS) entry which is preliminary data.</text>
</comment>
<dbReference type="Gene3D" id="3.40.710.10">
    <property type="entry name" value="DD-peptidase/beta-lactamase superfamily"/>
    <property type="match status" value="1"/>
</dbReference>
<dbReference type="GO" id="GO:0006508">
    <property type="term" value="P:proteolysis"/>
    <property type="evidence" value="ECO:0007669"/>
    <property type="project" value="InterPro"/>
</dbReference>
<feature type="domain" description="Peptidase S11 D-alanyl-D-alanine carboxypeptidase A N-terminal" evidence="3">
    <location>
        <begin position="60"/>
        <end position="288"/>
    </location>
</feature>
<keyword evidence="5" id="KW-1185">Reference proteome</keyword>
<dbReference type="Pfam" id="PF00768">
    <property type="entry name" value="Peptidase_S11"/>
    <property type="match status" value="1"/>
</dbReference>
<feature type="region of interest" description="Disordered" evidence="1">
    <location>
        <begin position="326"/>
        <end position="353"/>
    </location>
</feature>
<keyword evidence="4" id="KW-0378">Hydrolase</keyword>
<gene>
    <name evidence="4" type="ORF">EOT10_32465</name>
</gene>